<dbReference type="AlphaFoldDB" id="A0A166JMQ6"/>
<dbReference type="InterPro" id="IPR003959">
    <property type="entry name" value="ATPase_AAA_core"/>
</dbReference>
<name>A0A166JMQ6_NODSP</name>
<feature type="domain" description="ATPase AAA-type core" evidence="1">
    <location>
        <begin position="33"/>
        <end position="75"/>
    </location>
</feature>
<dbReference type="EMBL" id="LWAJ01000125">
    <property type="protein sequence ID" value="KZL49901.1"/>
    <property type="molecule type" value="Genomic_DNA"/>
</dbReference>
<dbReference type="GO" id="GO:0016887">
    <property type="term" value="F:ATP hydrolysis activity"/>
    <property type="evidence" value="ECO:0007669"/>
    <property type="project" value="InterPro"/>
</dbReference>
<reference evidence="2 3" key="1">
    <citation type="submission" date="2016-04" db="EMBL/GenBank/DDBJ databases">
        <title>Draft Genome Assembly of the Bloom-forming Cyanobacterium Nodularia spumigena Strain CENA596 in Shrimp Production Ponds.</title>
        <authorList>
            <person name="Popin R.V."/>
            <person name="Rigonato J."/>
            <person name="Abreu V.A."/>
            <person name="Andreote A.P."/>
            <person name="Silveira S.B."/>
            <person name="Odebrecht C."/>
            <person name="Fiore M.F."/>
        </authorList>
    </citation>
    <scope>NUCLEOTIDE SEQUENCE [LARGE SCALE GENOMIC DNA]</scope>
    <source>
        <strain evidence="2 3">CENA596</strain>
    </source>
</reference>
<dbReference type="InterPro" id="IPR027417">
    <property type="entry name" value="P-loop_NTPase"/>
</dbReference>
<proteinExistence type="predicted"/>
<sequence length="77" mass="8424">MRDVALQVRQRAKVYDQWGFGGKSKRGLGISALFAGISGAGKTMAAEVLAQELPLDLYRIDLSAVISKYIGETEMYL</sequence>
<organism evidence="2 3">
    <name type="scientific">Nodularia spumigena CENA596</name>
    <dbReference type="NCBI Taxonomy" id="1819295"/>
    <lineage>
        <taxon>Bacteria</taxon>
        <taxon>Bacillati</taxon>
        <taxon>Cyanobacteriota</taxon>
        <taxon>Cyanophyceae</taxon>
        <taxon>Nostocales</taxon>
        <taxon>Nodulariaceae</taxon>
        <taxon>Nodularia</taxon>
    </lineage>
</organism>
<dbReference type="GO" id="GO:0005524">
    <property type="term" value="F:ATP binding"/>
    <property type="evidence" value="ECO:0007669"/>
    <property type="project" value="InterPro"/>
</dbReference>
<gene>
    <name evidence="2" type="ORF">A2T98_10295</name>
</gene>
<accession>A0A166JMQ6</accession>
<evidence type="ECO:0000259" key="1">
    <source>
        <dbReference type="Pfam" id="PF00004"/>
    </source>
</evidence>
<protein>
    <recommendedName>
        <fullName evidence="1">ATPase AAA-type core domain-containing protein</fullName>
    </recommendedName>
</protein>
<evidence type="ECO:0000313" key="2">
    <source>
        <dbReference type="EMBL" id="KZL49901.1"/>
    </source>
</evidence>
<dbReference type="Pfam" id="PF00004">
    <property type="entry name" value="AAA"/>
    <property type="match status" value="1"/>
</dbReference>
<dbReference type="Gene3D" id="3.40.50.300">
    <property type="entry name" value="P-loop containing nucleotide triphosphate hydrolases"/>
    <property type="match status" value="1"/>
</dbReference>
<comment type="caution">
    <text evidence="2">The sequence shown here is derived from an EMBL/GenBank/DDBJ whole genome shotgun (WGS) entry which is preliminary data.</text>
</comment>
<dbReference type="Proteomes" id="UP000076555">
    <property type="component" value="Unassembled WGS sequence"/>
</dbReference>
<evidence type="ECO:0000313" key="3">
    <source>
        <dbReference type="Proteomes" id="UP000076555"/>
    </source>
</evidence>
<dbReference type="SUPFAM" id="SSF52540">
    <property type="entry name" value="P-loop containing nucleoside triphosphate hydrolases"/>
    <property type="match status" value="1"/>
</dbReference>